<dbReference type="EMBL" id="HBIM01011524">
    <property type="protein sequence ID" value="CAE0412266.1"/>
    <property type="molecule type" value="Transcribed_RNA"/>
</dbReference>
<keyword evidence="5" id="KW-0472">Membrane</keyword>
<evidence type="ECO:0000256" key="2">
    <source>
        <dbReference type="ARBA" id="ARBA00022614"/>
    </source>
</evidence>
<dbReference type="PANTHER" id="PTHR48059:SF30">
    <property type="entry name" value="OS06G0587000 PROTEIN"/>
    <property type="match status" value="1"/>
</dbReference>
<keyword evidence="5" id="KW-1133">Transmembrane helix</keyword>
<feature type="transmembrane region" description="Helical" evidence="5">
    <location>
        <begin position="71"/>
        <end position="94"/>
    </location>
</feature>
<protein>
    <recommendedName>
        <fullName evidence="7">Leucine-rich repeat-containing N-terminal plant-type domain-containing protein</fullName>
    </recommendedName>
</protein>
<evidence type="ECO:0000256" key="5">
    <source>
        <dbReference type="SAM" id="Phobius"/>
    </source>
</evidence>
<organism evidence="6">
    <name type="scientific">Amphora coffeiformis</name>
    <dbReference type="NCBI Taxonomy" id="265554"/>
    <lineage>
        <taxon>Eukaryota</taxon>
        <taxon>Sar</taxon>
        <taxon>Stramenopiles</taxon>
        <taxon>Ochrophyta</taxon>
        <taxon>Bacillariophyta</taxon>
        <taxon>Bacillariophyceae</taxon>
        <taxon>Bacillariophycidae</taxon>
        <taxon>Thalassiophysales</taxon>
        <taxon>Catenulaceae</taxon>
        <taxon>Amphora</taxon>
    </lineage>
</organism>
<dbReference type="SUPFAM" id="SSF52058">
    <property type="entry name" value="L domain-like"/>
    <property type="match status" value="1"/>
</dbReference>
<dbReference type="InterPro" id="IPR032675">
    <property type="entry name" value="LRR_dom_sf"/>
</dbReference>
<feature type="region of interest" description="Disordered" evidence="4">
    <location>
        <begin position="1"/>
        <end position="55"/>
    </location>
</feature>
<comment type="subcellular location">
    <subcellularLocation>
        <location evidence="1">Cell envelope</location>
    </subcellularLocation>
</comment>
<evidence type="ECO:0000313" key="6">
    <source>
        <dbReference type="EMBL" id="CAE0412266.1"/>
    </source>
</evidence>
<evidence type="ECO:0000256" key="3">
    <source>
        <dbReference type="ARBA" id="ARBA00022737"/>
    </source>
</evidence>
<name>A0A7S3L766_9STRA</name>
<dbReference type="AlphaFoldDB" id="A0A7S3L766"/>
<keyword evidence="3" id="KW-0677">Repeat</keyword>
<evidence type="ECO:0008006" key="7">
    <source>
        <dbReference type="Google" id="ProtNLM"/>
    </source>
</evidence>
<keyword evidence="2" id="KW-0433">Leucine-rich repeat</keyword>
<keyword evidence="5" id="KW-0812">Transmembrane</keyword>
<dbReference type="Gene3D" id="3.80.10.10">
    <property type="entry name" value="Ribonuclease Inhibitor"/>
    <property type="match status" value="3"/>
</dbReference>
<feature type="compositionally biased region" description="Polar residues" evidence="4">
    <location>
        <begin position="35"/>
        <end position="55"/>
    </location>
</feature>
<evidence type="ECO:0000256" key="1">
    <source>
        <dbReference type="ARBA" id="ARBA00004196"/>
    </source>
</evidence>
<reference evidence="6" key="1">
    <citation type="submission" date="2021-01" db="EMBL/GenBank/DDBJ databases">
        <authorList>
            <person name="Corre E."/>
            <person name="Pelletier E."/>
            <person name="Niang G."/>
            <person name="Scheremetjew M."/>
            <person name="Finn R."/>
            <person name="Kale V."/>
            <person name="Holt S."/>
            <person name="Cochrane G."/>
            <person name="Meng A."/>
            <person name="Brown T."/>
            <person name="Cohen L."/>
        </authorList>
    </citation>
    <scope>NUCLEOTIDE SEQUENCE</scope>
    <source>
        <strain evidence="6">CCMP127</strain>
    </source>
</reference>
<dbReference type="Pfam" id="PF13855">
    <property type="entry name" value="LRR_8"/>
    <property type="match status" value="1"/>
</dbReference>
<evidence type="ECO:0000256" key="4">
    <source>
        <dbReference type="SAM" id="MobiDB-lite"/>
    </source>
</evidence>
<dbReference type="Pfam" id="PF00560">
    <property type="entry name" value="LRR_1"/>
    <property type="match status" value="1"/>
</dbReference>
<dbReference type="InterPro" id="IPR001611">
    <property type="entry name" value="Leu-rich_rpt"/>
</dbReference>
<accession>A0A7S3L766</accession>
<dbReference type="PANTHER" id="PTHR48059">
    <property type="entry name" value="POLYGALACTURONASE INHIBITOR 1"/>
    <property type="match status" value="1"/>
</dbReference>
<proteinExistence type="predicted"/>
<sequence>MNVKNYLKKEGDMASCSSPSSSSDKWEWKKSKASTNPSCDDSTLPSGEPTEQPQTMPAICVSSSQQILFRAMGIVLVLIVVGVVVSVVLIMVIMKDNGSSSPSSLPAVATLPPATPSPSSWSSSGTVGDYVHDGGFSFGGAPPYVPPACEPCLEYVTHSLSLLSSSSLDDEDKDAMAYPSRTQGLLNVPRTCQNWARDWLTNHPNITTTPSHRVRQRFVMALLYCEFNGDYWISTHADNNATLWISPDRHECEWELSSQRQTTTLCDDQDQVRYLALPQNRLRGTIPPEISMLRHLQALNLASNYITGDIPTELAEMRQLQSLDLSRNALQGKIPLFVLELQSLTHLDLAGNLFTGSILDQNNVNGTTTPVLRHLDLGNNNLSGIIPATFGDHDWEILRLQDNSLQGQVPTDIASLELKELLLHGNQLTGIGSANEVTLGQSNAERITLYNNGIWEDDGHEGLESMCRVVISSPSLESIEVDMDKASCSCCGPPRGQSNALPTPPDTDVCNTTDKNKFPRIITECPCTGSMTTLVSIEGYQQIRQIISKRIYQGKFEEPMDSCMPSNQALLWLATFPGGDAKDLEEDTDRLVDRYVLALMFFQLDGFHWTRNTNWLSDKDICSWHGIQCYSTTSLNQFSSAIRGVFLETNNLKGSMPWETVFLFNLQTLSLTGNPKIIGSMPADVCALRLFELTALLVDCEDTRTSDRSGLECSIPDCCTFCRKVPSKAVSVDGQ</sequence>
<dbReference type="InterPro" id="IPR051848">
    <property type="entry name" value="PGIP"/>
</dbReference>
<dbReference type="FunFam" id="3.80.10.10:FF:000041">
    <property type="entry name" value="LRR receptor-like serine/threonine-protein kinase ERECTA"/>
    <property type="match status" value="1"/>
</dbReference>
<gene>
    <name evidence="6" type="ORF">ACOF00016_LOCUS9534</name>
</gene>